<dbReference type="EMBL" id="JAHLFE010000189">
    <property type="protein sequence ID" value="MBU3845037.1"/>
    <property type="molecule type" value="Genomic_DNA"/>
</dbReference>
<reference evidence="3" key="1">
    <citation type="journal article" date="2021" name="PeerJ">
        <title>Extensive microbial diversity within the chicken gut microbiome revealed by metagenomics and culture.</title>
        <authorList>
            <person name="Gilroy R."/>
            <person name="Ravi A."/>
            <person name="Getino M."/>
            <person name="Pursley I."/>
            <person name="Horton D.L."/>
            <person name="Alikhan N.F."/>
            <person name="Baker D."/>
            <person name="Gharbi K."/>
            <person name="Hall N."/>
            <person name="Watson M."/>
            <person name="Adriaenssens E.M."/>
            <person name="Foster-Nyarko E."/>
            <person name="Jarju S."/>
            <person name="Secka A."/>
            <person name="Antonio M."/>
            <person name="Oren A."/>
            <person name="Chaudhuri R.R."/>
            <person name="La Ragione R."/>
            <person name="Hildebrand F."/>
            <person name="Pallen M.J."/>
        </authorList>
    </citation>
    <scope>NUCLEOTIDE SEQUENCE</scope>
    <source>
        <strain evidence="3">378</strain>
    </source>
</reference>
<accession>A0A948WZY3</accession>
<dbReference type="Proteomes" id="UP000733611">
    <property type="component" value="Unassembled WGS sequence"/>
</dbReference>
<dbReference type="SUPFAM" id="SSF109604">
    <property type="entry name" value="HD-domain/PDEase-like"/>
    <property type="match status" value="1"/>
</dbReference>
<feature type="compositionally biased region" description="Low complexity" evidence="2">
    <location>
        <begin position="622"/>
        <end position="638"/>
    </location>
</feature>
<dbReference type="PANTHER" id="PTHR11373:SF32">
    <property type="entry name" value="DEOXYGUANOSINETRIPHOSPHATE TRIPHOSPHOHYDROLASE"/>
    <property type="match status" value="1"/>
</dbReference>
<evidence type="ECO:0000313" key="3">
    <source>
        <dbReference type="EMBL" id="MBU3845037.1"/>
    </source>
</evidence>
<evidence type="ECO:0000256" key="1">
    <source>
        <dbReference type="ARBA" id="ARBA00022801"/>
    </source>
</evidence>
<gene>
    <name evidence="3" type="primary">dgt</name>
    <name evidence="3" type="ORF">H9847_09300</name>
</gene>
<dbReference type="AlphaFoldDB" id="A0A948WZY3"/>
<dbReference type="PANTHER" id="PTHR11373">
    <property type="entry name" value="DEOXYNUCLEOSIDE TRIPHOSPHATE TRIPHOSPHOHYDROLASE"/>
    <property type="match status" value="1"/>
</dbReference>
<organism evidence="3 4">
    <name type="scientific">Candidatus Anaerobiospirillum pullicola</name>
    <dbReference type="NCBI Taxonomy" id="2838451"/>
    <lineage>
        <taxon>Bacteria</taxon>
        <taxon>Pseudomonadati</taxon>
        <taxon>Pseudomonadota</taxon>
        <taxon>Gammaproteobacteria</taxon>
        <taxon>Aeromonadales</taxon>
        <taxon>Succinivibrionaceae</taxon>
        <taxon>Anaerobiospirillum</taxon>
    </lineage>
</organism>
<dbReference type="InterPro" id="IPR050135">
    <property type="entry name" value="dGTPase-like"/>
</dbReference>
<dbReference type="Gene3D" id="1.10.3410.10">
    <property type="entry name" value="putative deoxyguanosinetriphosphate triphosphohydrolase like domain"/>
    <property type="match status" value="1"/>
</dbReference>
<keyword evidence="1" id="KW-0378">Hydrolase</keyword>
<protein>
    <submittedName>
        <fullName evidence="3">DNTP triphosphohydrolase</fullName>
    </submittedName>
</protein>
<evidence type="ECO:0000313" key="4">
    <source>
        <dbReference type="Proteomes" id="UP000733611"/>
    </source>
</evidence>
<evidence type="ECO:0000256" key="2">
    <source>
        <dbReference type="SAM" id="MobiDB-lite"/>
    </source>
</evidence>
<feature type="region of interest" description="Disordered" evidence="2">
    <location>
        <begin position="614"/>
        <end position="638"/>
    </location>
</feature>
<dbReference type="Gene3D" id="1.10.3210.10">
    <property type="entry name" value="Hypothetical protein af1432"/>
    <property type="match status" value="1"/>
</dbReference>
<dbReference type="GO" id="GO:0008832">
    <property type="term" value="F:dGTPase activity"/>
    <property type="evidence" value="ECO:0007669"/>
    <property type="project" value="TreeGrafter"/>
</dbReference>
<name>A0A948WZY3_9GAMM</name>
<comment type="caution">
    <text evidence="3">The sequence shown here is derived from an EMBL/GenBank/DDBJ whole genome shotgun (WGS) entry which is preliminary data.</text>
</comment>
<dbReference type="InterPro" id="IPR006261">
    <property type="entry name" value="dGTPase"/>
</dbReference>
<dbReference type="GO" id="GO:0006203">
    <property type="term" value="P:dGTP catabolic process"/>
    <property type="evidence" value="ECO:0007669"/>
    <property type="project" value="TreeGrafter"/>
</dbReference>
<sequence>MGYELSLEEICVSLFCRERFASSDHIPFFLQNFAPFSVQRAVKDEQAQAVLKSASLALNRQQAKLLAQAEVNSAQGNLADGDFGLSRFQPVIKQAGSTTKSALDLPPQAQRTFTPEMLRQKQEATTVYGHKEAIAVVQSAQQAVEQGAEQESALAEATWLSQTRIPSQTARNQIATIAIGSMYDFDELCVAVRYALEEDRVKLTMSSAFRSLQQRTQVFPLDINASTRSRLTHSFETSVYVKLCITALVERIPKLRTVIKELETSADTAALLHDIGNPPFGHFGEQVIRTWVAKICKKELSAVRKGAPAQLNPEQMDDLCAFNGNAQGLRLLHSLFCLNLSLGQLAAFMKMPYTCAQMQAKGLSLEQIQKRTGVFLSEEELLERIAASNLGAKRHPLSLIMEQCDDLAYALADLEDAYDREVLKDADVLDLVEDLITYLKNNACYSSCDNCVSACSCAQGTAAGVENLSAESHAAEAAQSKATLRQALQDEAAVAAANAAKAQDRGHKKLAEGTACGNATTTGAKSFGTTTQLLVNSLEGLIPKESQLSPVATLGEVVKQSPAWELARAAVKQQQQQQTAFTAAAAAAADAGTNPEAERIARWHSRNQKLAMEEQVNREADQAALSAARSRATDSSASSSDIMAAAHLAHAKVLSEHALQQKAAQNQDSSNAPSPAASTALQIKSLHPVKLDEVLLDVIHQAYCHYKDDAFGVLKLVHDNTTHSVRSMMRELGVPRLLYLLRDCLASYYILDVVDAIVADEVGFFCEGILNIPPYANDAHKAVQFLKHYEQQKVYTHRQVESLELQGAAILKGVLRAYEPLLSLSAKEFQRCLQGEGGDMMGCHLLRRIALRNKAAYKRLVKAHPLAEKYARIRLIIDHVAGMTDTLAAHEYSVLTGTNMSFVSGPL</sequence>
<dbReference type="Gene3D" id="1.10.3550.10">
    <property type="entry name" value="eoxyguanosinetriphosphate triphosphohydrolase domain-like"/>
    <property type="match status" value="1"/>
</dbReference>
<dbReference type="InterPro" id="IPR027432">
    <property type="entry name" value="dGTP_triphosphohydrolase_C"/>
</dbReference>
<proteinExistence type="predicted"/>
<reference evidence="3" key="2">
    <citation type="submission" date="2021-04" db="EMBL/GenBank/DDBJ databases">
        <authorList>
            <person name="Gilroy R."/>
        </authorList>
    </citation>
    <scope>NUCLEOTIDE SEQUENCE</scope>
    <source>
        <strain evidence="3">378</strain>
    </source>
</reference>
<dbReference type="NCBIfam" id="TIGR01353">
    <property type="entry name" value="dGTP_triPase"/>
    <property type="match status" value="1"/>
</dbReference>
<dbReference type="InterPro" id="IPR023293">
    <property type="entry name" value="dGTP_triP_hydro_central_sf"/>
</dbReference>